<protein>
    <recommendedName>
        <fullName evidence="4">FixH protein</fullName>
    </recommendedName>
</protein>
<keyword evidence="1" id="KW-1133">Transmembrane helix</keyword>
<feature type="transmembrane region" description="Helical" evidence="1">
    <location>
        <begin position="7"/>
        <end position="27"/>
    </location>
</feature>
<accession>A0A4R7D7I7</accession>
<dbReference type="EMBL" id="SNZV01000001">
    <property type="protein sequence ID" value="TDS17149.1"/>
    <property type="molecule type" value="Genomic_DNA"/>
</dbReference>
<evidence type="ECO:0000313" key="2">
    <source>
        <dbReference type="EMBL" id="TDS17149.1"/>
    </source>
</evidence>
<evidence type="ECO:0008006" key="4">
    <source>
        <dbReference type="Google" id="ProtNLM"/>
    </source>
</evidence>
<name>A0A4R7D7I7_9SPHI</name>
<comment type="caution">
    <text evidence="2">The sequence shown here is derived from an EMBL/GenBank/DDBJ whole genome shotgun (WGS) entry which is preliminary data.</text>
</comment>
<dbReference type="RefSeq" id="WP_133638313.1">
    <property type="nucleotide sequence ID" value="NZ_SNZV01000001.1"/>
</dbReference>
<gene>
    <name evidence="2" type="ORF">B0I21_10110</name>
</gene>
<evidence type="ECO:0000256" key="1">
    <source>
        <dbReference type="SAM" id="Phobius"/>
    </source>
</evidence>
<keyword evidence="1" id="KW-0812">Transmembrane</keyword>
<evidence type="ECO:0000313" key="3">
    <source>
        <dbReference type="Proteomes" id="UP000294752"/>
    </source>
</evidence>
<proteinExistence type="predicted"/>
<keyword evidence="1" id="KW-0472">Membrane</keyword>
<dbReference type="OrthoDB" id="1493774at2"/>
<organism evidence="2 3">
    <name type="scientific">Sphingobacterium paludis</name>
    <dbReference type="NCBI Taxonomy" id="1476465"/>
    <lineage>
        <taxon>Bacteria</taxon>
        <taxon>Pseudomonadati</taxon>
        <taxon>Bacteroidota</taxon>
        <taxon>Sphingobacteriia</taxon>
        <taxon>Sphingobacteriales</taxon>
        <taxon>Sphingobacteriaceae</taxon>
        <taxon>Sphingobacterium</taxon>
    </lineage>
</organism>
<reference evidence="2 3" key="1">
    <citation type="submission" date="2019-03" db="EMBL/GenBank/DDBJ databases">
        <title>Genomic Encyclopedia of Type Strains, Phase III (KMG-III): the genomes of soil and plant-associated and newly described type strains.</title>
        <authorList>
            <person name="Whitman W."/>
        </authorList>
    </citation>
    <scope>NUCLEOTIDE SEQUENCE [LARGE SCALE GENOMIC DNA]</scope>
    <source>
        <strain evidence="2 3">CGMCC 1.12801</strain>
    </source>
</reference>
<dbReference type="AlphaFoldDB" id="A0A4R7D7I7"/>
<dbReference type="Pfam" id="PF05751">
    <property type="entry name" value="FixH"/>
    <property type="match status" value="1"/>
</dbReference>
<keyword evidence="3" id="KW-1185">Reference proteome</keyword>
<dbReference type="Proteomes" id="UP000294752">
    <property type="component" value="Unassembled WGS sequence"/>
</dbReference>
<dbReference type="InterPro" id="IPR008620">
    <property type="entry name" value="FixH"/>
</dbReference>
<sequence>MNWGTKIVVGLGTCMLCIICAAVYMVVKNTDSLEETDYYEKSLHYDEVYLGKQNLIRDQAMPLVRVIDDTLCLDFKQELNRGQLKFKRPADNALDVTLPFSTTAGSYRIALASFQKGSWQLEIAWQSVQTNYISNHQIYF</sequence>